<proteinExistence type="predicted"/>
<accession>A0A1W1E0Z3</accession>
<name>A0A1W1E0Z3_9ZZZZ</name>
<gene>
    <name evidence="1" type="ORF">MNB_SUP05-SYMBIONT-5-1158</name>
</gene>
<reference evidence="1" key="1">
    <citation type="submission" date="2016-10" db="EMBL/GenBank/DDBJ databases">
        <authorList>
            <person name="de Groot N.N."/>
        </authorList>
    </citation>
    <scope>NUCLEOTIDE SEQUENCE</scope>
</reference>
<dbReference type="EMBL" id="FPHZ01000053">
    <property type="protein sequence ID" value="SFV87642.1"/>
    <property type="molecule type" value="Genomic_DNA"/>
</dbReference>
<sequence length="59" mass="6536">MMSFLMSLPIGHHSSFSSLSIGHQISCITFLIGLMMNVFIDHPVSFISGFIIMSNSEPF</sequence>
<dbReference type="AlphaFoldDB" id="A0A1W1E0Z3"/>
<protein>
    <submittedName>
        <fullName evidence="1">Uncharacterized protein</fullName>
    </submittedName>
</protein>
<organism evidence="1">
    <name type="scientific">hydrothermal vent metagenome</name>
    <dbReference type="NCBI Taxonomy" id="652676"/>
    <lineage>
        <taxon>unclassified sequences</taxon>
        <taxon>metagenomes</taxon>
        <taxon>ecological metagenomes</taxon>
    </lineage>
</organism>
<evidence type="ECO:0000313" key="1">
    <source>
        <dbReference type="EMBL" id="SFV87642.1"/>
    </source>
</evidence>